<gene>
    <name evidence="1" type="ORF">GCM10008983_07770</name>
</gene>
<accession>A0ABN0Z4V6</accession>
<evidence type="ECO:0000313" key="1">
    <source>
        <dbReference type="EMBL" id="GAA0433601.1"/>
    </source>
</evidence>
<reference evidence="1 2" key="1">
    <citation type="journal article" date="2019" name="Int. J. Syst. Evol. Microbiol.">
        <title>The Global Catalogue of Microorganisms (GCM) 10K type strain sequencing project: providing services to taxonomists for standard genome sequencing and annotation.</title>
        <authorList>
            <consortium name="The Broad Institute Genomics Platform"/>
            <consortium name="The Broad Institute Genome Sequencing Center for Infectious Disease"/>
            <person name="Wu L."/>
            <person name="Ma J."/>
        </authorList>
    </citation>
    <scope>NUCLEOTIDE SEQUENCE [LARGE SCALE GENOMIC DNA]</scope>
    <source>
        <strain evidence="1 2">JCM 12149</strain>
    </source>
</reference>
<dbReference type="EMBL" id="BAAADM010000018">
    <property type="protein sequence ID" value="GAA0433601.1"/>
    <property type="molecule type" value="Genomic_DNA"/>
</dbReference>
<proteinExistence type="predicted"/>
<dbReference type="Proteomes" id="UP001501459">
    <property type="component" value="Unassembled WGS sequence"/>
</dbReference>
<evidence type="ECO:0000313" key="2">
    <source>
        <dbReference type="Proteomes" id="UP001501459"/>
    </source>
</evidence>
<comment type="caution">
    <text evidence="1">The sequence shown here is derived from an EMBL/GenBank/DDBJ whole genome shotgun (WGS) entry which is preliminary data.</text>
</comment>
<organism evidence="1 2">
    <name type="scientific">Lentibacillus halophilus</name>
    <dbReference type="NCBI Taxonomy" id="295065"/>
    <lineage>
        <taxon>Bacteria</taxon>
        <taxon>Bacillati</taxon>
        <taxon>Bacillota</taxon>
        <taxon>Bacilli</taxon>
        <taxon>Bacillales</taxon>
        <taxon>Bacillaceae</taxon>
        <taxon>Lentibacillus</taxon>
    </lineage>
</organism>
<protein>
    <submittedName>
        <fullName evidence="1">Uncharacterized protein</fullName>
    </submittedName>
</protein>
<keyword evidence="2" id="KW-1185">Reference proteome</keyword>
<sequence length="64" mass="7629">MFSILFNCTSSLPYRFSEKVITRMFNKQYTFIKIEELPVFIAFDTKVVAIKTNNDKKIIKFLQE</sequence>
<name>A0ABN0Z4V6_9BACI</name>